<evidence type="ECO:0000256" key="1">
    <source>
        <dbReference type="SAM" id="Phobius"/>
    </source>
</evidence>
<dbReference type="EMBL" id="BNBO01000006">
    <property type="protein sequence ID" value="GHH64954.1"/>
    <property type="molecule type" value="Genomic_DNA"/>
</dbReference>
<dbReference type="Proteomes" id="UP000617734">
    <property type="component" value="Unassembled WGS sequence"/>
</dbReference>
<reference evidence="2" key="1">
    <citation type="journal article" date="2014" name="Int. J. Syst. Evol. Microbiol.">
        <title>Complete genome sequence of Corynebacterium casei LMG S-19264T (=DSM 44701T), isolated from a smear-ripened cheese.</title>
        <authorList>
            <consortium name="US DOE Joint Genome Institute (JGI-PGF)"/>
            <person name="Walter F."/>
            <person name="Albersmeier A."/>
            <person name="Kalinowski J."/>
            <person name="Ruckert C."/>
        </authorList>
    </citation>
    <scope>NUCLEOTIDE SEQUENCE</scope>
    <source>
        <strain evidence="2">JCM 4646</strain>
    </source>
</reference>
<name>A0A919FGI8_9ACTN</name>
<evidence type="ECO:0000313" key="2">
    <source>
        <dbReference type="EMBL" id="GHH64954.1"/>
    </source>
</evidence>
<dbReference type="RefSeq" id="WP_190210142.1">
    <property type="nucleotide sequence ID" value="NZ_BNBO01000006.1"/>
</dbReference>
<keyword evidence="1" id="KW-0472">Membrane</keyword>
<feature type="transmembrane region" description="Helical" evidence="1">
    <location>
        <begin position="108"/>
        <end position="128"/>
    </location>
</feature>
<keyword evidence="1" id="KW-0812">Transmembrane</keyword>
<gene>
    <name evidence="2" type="ORF">GCM10018781_16570</name>
</gene>
<keyword evidence="3" id="KW-1185">Reference proteome</keyword>
<comment type="caution">
    <text evidence="2">The sequence shown here is derived from an EMBL/GenBank/DDBJ whole genome shotgun (WGS) entry which is preliminary data.</text>
</comment>
<keyword evidence="1" id="KW-1133">Transmembrane helix</keyword>
<organism evidence="2 3">
    <name type="scientific">Kitasatospora indigofera</name>
    <dbReference type="NCBI Taxonomy" id="67307"/>
    <lineage>
        <taxon>Bacteria</taxon>
        <taxon>Bacillati</taxon>
        <taxon>Actinomycetota</taxon>
        <taxon>Actinomycetes</taxon>
        <taxon>Kitasatosporales</taxon>
        <taxon>Streptomycetaceae</taxon>
        <taxon>Kitasatospora</taxon>
    </lineage>
</organism>
<dbReference type="GeneID" id="95352150"/>
<sequence>MVVTSPRYLDNGYVDGLVRDVQTRTERSRHSADRFVMNFRVEVELYADGADQVMLVPVEMRGHRFDGAVAEGDRIRAHGRLRAGTLRVKKLRNLTTGADVSVKRKKRIGCAILVLLLVCAVVIGIVLWQQYRNSF</sequence>
<dbReference type="AlphaFoldDB" id="A0A919FGI8"/>
<reference evidence="2" key="2">
    <citation type="submission" date="2020-09" db="EMBL/GenBank/DDBJ databases">
        <authorList>
            <person name="Sun Q."/>
            <person name="Ohkuma M."/>
        </authorList>
    </citation>
    <scope>NUCLEOTIDE SEQUENCE</scope>
    <source>
        <strain evidence="2">JCM 4646</strain>
    </source>
</reference>
<evidence type="ECO:0000313" key="3">
    <source>
        <dbReference type="Proteomes" id="UP000617734"/>
    </source>
</evidence>
<proteinExistence type="predicted"/>
<accession>A0A919FGI8</accession>
<protein>
    <submittedName>
        <fullName evidence="2">Uncharacterized protein</fullName>
    </submittedName>
</protein>